<organism evidence="6 7">
    <name type="scientific">Victivallis lenta</name>
    <dbReference type="NCBI Taxonomy" id="2606640"/>
    <lineage>
        <taxon>Bacteria</taxon>
        <taxon>Pseudomonadati</taxon>
        <taxon>Lentisphaerota</taxon>
        <taxon>Lentisphaeria</taxon>
        <taxon>Victivallales</taxon>
        <taxon>Victivallaceae</taxon>
        <taxon>Victivallis</taxon>
    </lineage>
</organism>
<dbReference type="RefSeq" id="WP_106053666.1">
    <property type="nucleotide sequence ID" value="NZ_CALXOB010000022.1"/>
</dbReference>
<dbReference type="SUPFAM" id="SSF51905">
    <property type="entry name" value="FAD/NAD(P)-binding domain"/>
    <property type="match status" value="1"/>
</dbReference>
<gene>
    <name evidence="6" type="ORF">FYJ85_08145</name>
</gene>
<dbReference type="GO" id="GO:0051539">
    <property type="term" value="F:4 iron, 4 sulfur cluster binding"/>
    <property type="evidence" value="ECO:0007669"/>
    <property type="project" value="UniProtKB-KW"/>
</dbReference>
<dbReference type="InterPro" id="IPR036188">
    <property type="entry name" value="FAD/NAD-bd_sf"/>
</dbReference>
<evidence type="ECO:0000256" key="3">
    <source>
        <dbReference type="ARBA" id="ARBA00023002"/>
    </source>
</evidence>
<evidence type="ECO:0000256" key="2">
    <source>
        <dbReference type="ARBA" id="ARBA00022723"/>
    </source>
</evidence>
<evidence type="ECO:0000313" key="7">
    <source>
        <dbReference type="Proteomes" id="UP000435649"/>
    </source>
</evidence>
<keyword evidence="7" id="KW-1185">Reference proteome</keyword>
<dbReference type="EMBL" id="VUNS01000007">
    <property type="protein sequence ID" value="MST97015.1"/>
    <property type="molecule type" value="Genomic_DNA"/>
</dbReference>
<dbReference type="GO" id="GO:0016491">
    <property type="term" value="F:oxidoreductase activity"/>
    <property type="evidence" value="ECO:0007669"/>
    <property type="project" value="UniProtKB-KW"/>
</dbReference>
<dbReference type="InterPro" id="IPR039650">
    <property type="entry name" value="HdrA-like"/>
</dbReference>
<accession>A0A844G2A3</accession>
<dbReference type="PANTHER" id="PTHR43498:SF1">
    <property type="entry name" value="COB--COM HETERODISULFIDE REDUCTASE IRON-SULFUR SUBUNIT A"/>
    <property type="match status" value="1"/>
</dbReference>
<dbReference type="AlphaFoldDB" id="A0A844G2A3"/>
<keyword evidence="4" id="KW-0408">Iron</keyword>
<keyword evidence="5" id="KW-0411">Iron-sulfur</keyword>
<dbReference type="PRINTS" id="PR00419">
    <property type="entry name" value="ADXRDTASE"/>
</dbReference>
<sequence>MIQTLQLPLLADADIVVVGGGPSGFAAALAAARQGSKVLVLEQSTMFGGLGTAGLVPMFAPTSNGERMVYGGIFEEINLEMCRRMNVEPWQESWQAINPEILKRLLDEKAEEAGIRFVFGAKVCEAEVGSGRIGAVLAATSMGLKRVTGRMFIDATGDALLASLAGAEFEFGDENGRTMSPTLCAQFSNIDFDAYFAAIRAGVSDRSIWQKMTEEGTAPLREHHFVCMKPVTKVSATSNLGHIYGIDTLDEFELTRGYVEGRRIARTMEEFYRRHVPGFQNFELLATASLLGVRETRRIRGEYRMTVEDFRRRAVFDDEIGRCCYPVDIHSGSTNAEEQKRVERVLEETRFKRGESYGIPYRAMIPLGLANLLVPGRALSADRAIQSSLRVMPPCFVTGQAAGVAAGLADGDVRSVDTVQLRSRLAEMGAYFK</sequence>
<dbReference type="GO" id="GO:0046872">
    <property type="term" value="F:metal ion binding"/>
    <property type="evidence" value="ECO:0007669"/>
    <property type="project" value="UniProtKB-KW"/>
</dbReference>
<reference evidence="6 7" key="1">
    <citation type="submission" date="2019-08" db="EMBL/GenBank/DDBJ databases">
        <title>In-depth cultivation of the pig gut microbiome towards novel bacterial diversity and tailored functional studies.</title>
        <authorList>
            <person name="Wylensek D."/>
            <person name="Hitch T.C.A."/>
            <person name="Clavel T."/>
        </authorList>
    </citation>
    <scope>NUCLEOTIDE SEQUENCE [LARGE SCALE GENOMIC DNA]</scope>
    <source>
        <strain evidence="6 7">BBE-744-WT-12</strain>
    </source>
</reference>
<proteinExistence type="predicted"/>
<name>A0A844G2A3_9BACT</name>
<keyword evidence="3" id="KW-0560">Oxidoreductase</keyword>
<comment type="caution">
    <text evidence="6">The sequence shown here is derived from an EMBL/GenBank/DDBJ whole genome shotgun (WGS) entry which is preliminary data.</text>
</comment>
<protein>
    <submittedName>
        <fullName evidence="6">FAD-dependent oxidoreductase</fullName>
    </submittedName>
</protein>
<keyword evidence="1" id="KW-0004">4Fe-4S</keyword>
<evidence type="ECO:0000256" key="1">
    <source>
        <dbReference type="ARBA" id="ARBA00022485"/>
    </source>
</evidence>
<dbReference type="Gene3D" id="3.50.50.60">
    <property type="entry name" value="FAD/NAD(P)-binding domain"/>
    <property type="match status" value="2"/>
</dbReference>
<dbReference type="Proteomes" id="UP000435649">
    <property type="component" value="Unassembled WGS sequence"/>
</dbReference>
<dbReference type="Pfam" id="PF12831">
    <property type="entry name" value="FAD_oxidored"/>
    <property type="match status" value="1"/>
</dbReference>
<evidence type="ECO:0000256" key="5">
    <source>
        <dbReference type="ARBA" id="ARBA00023014"/>
    </source>
</evidence>
<keyword evidence="2" id="KW-0479">Metal-binding</keyword>
<dbReference type="PANTHER" id="PTHR43498">
    <property type="entry name" value="FERREDOXIN:COB-COM HETERODISULFIDE REDUCTASE SUBUNIT A"/>
    <property type="match status" value="1"/>
</dbReference>
<dbReference type="Gene3D" id="3.30.9.100">
    <property type="match status" value="1"/>
</dbReference>
<evidence type="ECO:0000313" key="6">
    <source>
        <dbReference type="EMBL" id="MST97015.1"/>
    </source>
</evidence>
<evidence type="ECO:0000256" key="4">
    <source>
        <dbReference type="ARBA" id="ARBA00023004"/>
    </source>
</evidence>